<accession>A0A934S9I4</accession>
<sequence>MIKYLISISFSSILILSAKEHSLDRLNAIAYRQVEHIFVSRDFKEAMVSPSEVDLKKITKDAWEFTKFAEANELQKEELFKILDRGDFVPIKINAIFERDHLCILFKFVDHKDNIALMIIPGSPERAGMFYEYKEVGDGIVLGKRISPRLRVQGIYEIFIPDKK</sequence>
<evidence type="ECO:0000313" key="2">
    <source>
        <dbReference type="Proteomes" id="UP000603141"/>
    </source>
</evidence>
<keyword evidence="2" id="KW-1185">Reference proteome</keyword>
<comment type="caution">
    <text evidence="1">The sequence shown here is derived from an EMBL/GenBank/DDBJ whole genome shotgun (WGS) entry which is preliminary data.</text>
</comment>
<protein>
    <submittedName>
        <fullName evidence="1">Uncharacterized protein</fullName>
    </submittedName>
</protein>
<reference evidence="1" key="1">
    <citation type="submission" date="2021-01" db="EMBL/GenBank/DDBJ databases">
        <title>Modified the classification status of verrucomicrobia.</title>
        <authorList>
            <person name="Feng X."/>
        </authorList>
    </citation>
    <scope>NUCLEOTIDE SEQUENCE</scope>
    <source>
        <strain evidence="1">KCTC 22041</strain>
    </source>
</reference>
<name>A0A934S9I4_9BACT</name>
<dbReference type="Proteomes" id="UP000603141">
    <property type="component" value="Unassembled WGS sequence"/>
</dbReference>
<dbReference type="EMBL" id="JAENIJ010000029">
    <property type="protein sequence ID" value="MBK1883845.1"/>
    <property type="molecule type" value="Genomic_DNA"/>
</dbReference>
<organism evidence="1 2">
    <name type="scientific">Luteolibacter pohnpeiensis</name>
    <dbReference type="NCBI Taxonomy" id="454153"/>
    <lineage>
        <taxon>Bacteria</taxon>
        <taxon>Pseudomonadati</taxon>
        <taxon>Verrucomicrobiota</taxon>
        <taxon>Verrucomicrobiia</taxon>
        <taxon>Verrucomicrobiales</taxon>
        <taxon>Verrucomicrobiaceae</taxon>
        <taxon>Luteolibacter</taxon>
    </lineage>
</organism>
<proteinExistence type="predicted"/>
<dbReference type="RefSeq" id="WP_200272414.1">
    <property type="nucleotide sequence ID" value="NZ_JAENIJ010000029.1"/>
</dbReference>
<dbReference type="AlphaFoldDB" id="A0A934S9I4"/>
<gene>
    <name evidence="1" type="ORF">JIN85_15615</name>
</gene>
<evidence type="ECO:0000313" key="1">
    <source>
        <dbReference type="EMBL" id="MBK1883845.1"/>
    </source>
</evidence>